<dbReference type="EMBL" id="JAFIMR010000001">
    <property type="protein sequence ID" value="KAI1881876.1"/>
    <property type="molecule type" value="Genomic_DNA"/>
</dbReference>
<comment type="caution">
    <text evidence="4">The sequence shown here is derived from an EMBL/GenBank/DDBJ whole genome shotgun (WGS) entry which is preliminary data.</text>
</comment>
<name>A0A9P9WZ14_9PEZI</name>
<dbReference type="PANTHER" id="PTHR10039">
    <property type="entry name" value="AMELOGENIN"/>
    <property type="match status" value="1"/>
</dbReference>
<reference evidence="4" key="1">
    <citation type="submission" date="2021-03" db="EMBL/GenBank/DDBJ databases">
        <title>Revisited historic fungal species revealed as producer of novel bioactive compounds through whole genome sequencing and comparative genomics.</title>
        <authorList>
            <person name="Vignolle G.A."/>
            <person name="Hochenegger N."/>
            <person name="Mach R.L."/>
            <person name="Mach-Aigner A.R."/>
            <person name="Javad Rahimi M."/>
            <person name="Salim K.A."/>
            <person name="Chan C.M."/>
            <person name="Lim L.B.L."/>
            <person name="Cai F."/>
            <person name="Druzhinina I.S."/>
            <person name="U'Ren J.M."/>
            <person name="Derntl C."/>
        </authorList>
    </citation>
    <scope>NUCLEOTIDE SEQUENCE</scope>
    <source>
        <strain evidence="4">TUCIM 5799</strain>
    </source>
</reference>
<organism evidence="4 5">
    <name type="scientific">Neoarthrinium moseri</name>
    <dbReference type="NCBI Taxonomy" id="1658444"/>
    <lineage>
        <taxon>Eukaryota</taxon>
        <taxon>Fungi</taxon>
        <taxon>Dikarya</taxon>
        <taxon>Ascomycota</taxon>
        <taxon>Pezizomycotina</taxon>
        <taxon>Sordariomycetes</taxon>
        <taxon>Xylariomycetidae</taxon>
        <taxon>Amphisphaeriales</taxon>
        <taxon>Apiosporaceae</taxon>
        <taxon>Neoarthrinium</taxon>
    </lineage>
</organism>
<gene>
    <name evidence="4" type="ORF">JX265_000702</name>
</gene>
<feature type="region of interest" description="Disordered" evidence="2">
    <location>
        <begin position="1"/>
        <end position="27"/>
    </location>
</feature>
<dbReference type="SUPFAM" id="SSF48371">
    <property type="entry name" value="ARM repeat"/>
    <property type="match status" value="1"/>
</dbReference>
<evidence type="ECO:0000256" key="1">
    <source>
        <dbReference type="ARBA" id="ARBA00022737"/>
    </source>
</evidence>
<accession>A0A9P9WZ14</accession>
<protein>
    <recommendedName>
        <fullName evidence="3">Nephrocystin 3-like N-terminal domain-containing protein</fullName>
    </recommendedName>
</protein>
<evidence type="ECO:0000313" key="4">
    <source>
        <dbReference type="EMBL" id="KAI1881876.1"/>
    </source>
</evidence>
<dbReference type="InterPro" id="IPR056884">
    <property type="entry name" value="NPHP3-like_N"/>
</dbReference>
<dbReference type="Gene3D" id="1.25.40.10">
    <property type="entry name" value="Tetratricopeptide repeat domain"/>
    <property type="match status" value="1"/>
</dbReference>
<dbReference type="InterPro" id="IPR027417">
    <property type="entry name" value="P-loop_NTPase"/>
</dbReference>
<keyword evidence="1" id="KW-0677">Repeat</keyword>
<dbReference type="InterPro" id="IPR016024">
    <property type="entry name" value="ARM-type_fold"/>
</dbReference>
<evidence type="ECO:0000313" key="5">
    <source>
        <dbReference type="Proteomes" id="UP000829685"/>
    </source>
</evidence>
<proteinExistence type="predicted"/>
<feature type="compositionally biased region" description="Polar residues" evidence="2">
    <location>
        <begin position="1"/>
        <end position="10"/>
    </location>
</feature>
<dbReference type="Pfam" id="PF24883">
    <property type="entry name" value="NPHP3_N"/>
    <property type="match status" value="1"/>
</dbReference>
<dbReference type="InterPro" id="IPR011990">
    <property type="entry name" value="TPR-like_helical_dom_sf"/>
</dbReference>
<dbReference type="PANTHER" id="PTHR10039:SF9">
    <property type="entry name" value="NACHT DOMAIN PROTEIN (AFU_ORTHOLOGUE AFUA_2G01760)"/>
    <property type="match status" value="1"/>
</dbReference>
<dbReference type="Proteomes" id="UP000829685">
    <property type="component" value="Unassembled WGS sequence"/>
</dbReference>
<sequence>MSPSSVLSGSQGMGHAHSFHERRVTSRQVSGMLESRLLRANGGPRRDMSKQLLRQASMTMDTSTITSVVYSLKRRSDNELGHEVSARLMGETHDSILDWIGAQRMSHLPPEGSSYDKVLAWTQLFVERLHSFEIAIEDFAADSGVAAHLAYGYCAILLELGQENAPALMTSLGFFYSISMSLVNLLERTEMFGVSQVIREQLVLALADLVTLVASVATHFHKAISGDSDESISINIYSNFSGQIRAFEERCEKIAESMWRHQLLVDNLDAEAVSDVKSVKQWLTPEDRALAKTAAGSSLLAHDREELTCLWVGSNLARFLKGQEKILSISGKPGSGKTIVSSVIVDYLQRPISGVRYNALFIPINSRVSAETSSRAIAKAILSQLFSKRIGNIQLLQILVDAFERSQQAISSEEYDNIVWEALERALSAVLPGARELVIVVDGIDESSLEEEKLFRRLANATGHGINVRLITLGKTKHTAQGQKNLQVGQELIFDDIMAVIRSQWESDNEFTEMSEFEQESIVTRLTEASAGSFLWAKLAARRLRREIGVDKFKAAIDNVIKTKPTITDFVQRNIKSSSVTDDARLMLMWLAVAERPLSLRELATLASIQVEKNTVSDKAIDVLTVMKHVQGLVFLQDGLMYIRHGLIRTSLHELIAKGELVPAVVDAHADLTTRLLLYIKTSLTHQSAPSIKPLEDDDKSQLLKKHPLLEFALRYWPVHLTRSAVYTSGGHKGAAKAFAKLYPHTVTSMLLQASLWEQYPKPLLLTYLTTITNIYRECFTTASPLTLQCIIYLATIHSQIELINESAAFFFEAASLSSKQDPANHTLTLELANKYLELTESKVTNSKTEVMIRRETMFSVLVECYKAKYGQTSTYVVTALRHLVEHYRYIKEEKKCQTIMEYVHSITGSKSQSGTLETDNELQISLSKRKKSATTTEGVALHLGTQERDELIEELEYSIQRAEKCVVEGRIEVAERLYIEAWQHVSHEYRIHRSEVWADRNLSAQLSYSKFLLSQKRSSEASSILVSVWEEYRQSTGLLTESSVLMLIQVAHSLKSMSHASVSLTIFKFCLQYFQATNRVNTSAYKEIEQAIRITSQEIAKSASSSLADISETTLMEMIYERTSSITTVDQSTFASIDNLVSLFASQNRWHDASQFIEKVLQGIWPSLFSPNVQDVALVQEHVDSCVGLAVRLAECYHSQRCRDKEENIRVRVYRALRSGRKVDDKLRESAVSQLLSLYSQTSQKDSAITIRQEMLDDLTECHGEQHASVIKALWELAEFTRPWPIFVEYYQRIIRNLNKDTEVSKSAALKPIVIVSAELWNKGALSEALPYYRTLINTFVAAPKLSPLFQDASLVRESFDRYMACLRHSRTTFTAVYKIASEYQVQCKTVFGTSASITIHATLTLAEVCQDSKSTEAQVITLYEELLTLKSDEINRKDISAALEILYEKQTAMVMSKSSTTVSSSQVDRAVKVLHKRVTTVRETHGWAHEESLHQLTELVRFHSKQGETEIVSRELKEATVKILSTKTTSTQLITAASTIASSYVACNQLSQVTELTESLYRQIMVKDTTSVKTCQFDLTAKGRESLVFVAQLEYSLRRGSSTLTEIMATLTTQYAYFDEFRAMTRSKSSKFLDVSVATARLHAYLIKCARDTVASQVFDQYFHWVSDAKSKYVKQANLSTIQTKTFLHAVLDHLSTHKSKDVVRTVGIIGSAKVPKLLDENRYQDACDLAIACFKFIAAKPEAYRTPIMVKLVLTSGMSLGSRVSNKGVNNAARAALLRTSEIIVSDVLRVMTEMNINLAKLELVHLNQLVILLGAQENHETLASLLTMLWNSREAQRDWDPAVTFTLARRYILARYVVGDTIAALRIAEHIVYNCRRVHGLYHPSTLEMSTLLSQLYSGLAQRHHQQATAATNGQKSGSTGAKEMANRYYKKSATLHENILRGFSDPDFASMDGGSLMDRMDGASSVEGGSITPLHAIRGTSPVRGHVESEGQCVRRHLRLLKLALQRLGSWPKDYAEYERLNADVFAQYTDDLKGVEGVEKWDLKAFGDGKAEADIDLLRPEDLQNWELIDERQSTNGHTQEEEEL</sequence>
<dbReference type="SUPFAM" id="SSF52540">
    <property type="entry name" value="P-loop containing nucleoside triphosphate hydrolases"/>
    <property type="match status" value="1"/>
</dbReference>
<keyword evidence="5" id="KW-1185">Reference proteome</keyword>
<dbReference type="Gene3D" id="3.40.50.300">
    <property type="entry name" value="P-loop containing nucleotide triphosphate hydrolases"/>
    <property type="match status" value="1"/>
</dbReference>
<evidence type="ECO:0000256" key="2">
    <source>
        <dbReference type="SAM" id="MobiDB-lite"/>
    </source>
</evidence>
<feature type="domain" description="Nephrocystin 3-like N-terminal" evidence="3">
    <location>
        <begin position="317"/>
        <end position="470"/>
    </location>
</feature>
<evidence type="ECO:0000259" key="3">
    <source>
        <dbReference type="Pfam" id="PF24883"/>
    </source>
</evidence>